<dbReference type="InterPro" id="IPR041657">
    <property type="entry name" value="HTH_17"/>
</dbReference>
<dbReference type="Proteomes" id="UP000240542">
    <property type="component" value="Unassembled WGS sequence"/>
</dbReference>
<dbReference type="RefSeq" id="WP_170134242.1">
    <property type="nucleotide sequence ID" value="NZ_PYGA01000012.1"/>
</dbReference>
<dbReference type="InterPro" id="IPR010093">
    <property type="entry name" value="SinI_DNA-bd"/>
</dbReference>
<dbReference type="GO" id="GO:0003677">
    <property type="term" value="F:DNA binding"/>
    <property type="evidence" value="ECO:0007669"/>
    <property type="project" value="InterPro"/>
</dbReference>
<dbReference type="Pfam" id="PF12728">
    <property type="entry name" value="HTH_17"/>
    <property type="match status" value="1"/>
</dbReference>
<dbReference type="SUPFAM" id="SSF46955">
    <property type="entry name" value="Putative DNA-binding domain"/>
    <property type="match status" value="1"/>
</dbReference>
<protein>
    <submittedName>
        <fullName evidence="3">Excisionase family DNA binding protein</fullName>
    </submittedName>
</protein>
<evidence type="ECO:0000259" key="2">
    <source>
        <dbReference type="Pfam" id="PF12728"/>
    </source>
</evidence>
<reference evidence="3 4" key="1">
    <citation type="submission" date="2018-03" db="EMBL/GenBank/DDBJ databases">
        <title>Genomic Encyclopedia of Archaeal and Bacterial Type Strains, Phase II (KMG-II): from individual species to whole genera.</title>
        <authorList>
            <person name="Goeker M."/>
        </authorList>
    </citation>
    <scope>NUCLEOTIDE SEQUENCE [LARGE SCALE GENOMIC DNA]</scope>
    <source>
        <strain evidence="3 4">DSM 45312</strain>
    </source>
</reference>
<comment type="caution">
    <text evidence="3">The sequence shown here is derived from an EMBL/GenBank/DDBJ whole genome shotgun (WGS) entry which is preliminary data.</text>
</comment>
<dbReference type="AlphaFoldDB" id="A0A2P8DFY5"/>
<name>A0A2P8DFY5_9ACTN</name>
<organism evidence="3 4">
    <name type="scientific">Murinocardiopsis flavida</name>
    <dbReference type="NCBI Taxonomy" id="645275"/>
    <lineage>
        <taxon>Bacteria</taxon>
        <taxon>Bacillati</taxon>
        <taxon>Actinomycetota</taxon>
        <taxon>Actinomycetes</taxon>
        <taxon>Streptosporangiales</taxon>
        <taxon>Nocardiopsidaceae</taxon>
        <taxon>Murinocardiopsis</taxon>
    </lineage>
</organism>
<evidence type="ECO:0000313" key="4">
    <source>
        <dbReference type="Proteomes" id="UP000240542"/>
    </source>
</evidence>
<keyword evidence="4" id="KW-1185">Reference proteome</keyword>
<evidence type="ECO:0000256" key="1">
    <source>
        <dbReference type="SAM" id="MobiDB-lite"/>
    </source>
</evidence>
<feature type="compositionally biased region" description="Basic residues" evidence="1">
    <location>
        <begin position="67"/>
        <end position="77"/>
    </location>
</feature>
<dbReference type="EMBL" id="PYGA01000012">
    <property type="protein sequence ID" value="PSK96125.1"/>
    <property type="molecule type" value="Genomic_DNA"/>
</dbReference>
<evidence type="ECO:0000313" key="3">
    <source>
        <dbReference type="EMBL" id="PSK96125.1"/>
    </source>
</evidence>
<feature type="region of interest" description="Disordered" evidence="1">
    <location>
        <begin position="58"/>
        <end position="77"/>
    </location>
</feature>
<dbReference type="NCBIfam" id="TIGR01764">
    <property type="entry name" value="excise"/>
    <property type="match status" value="1"/>
</dbReference>
<gene>
    <name evidence="3" type="ORF">CLV63_1127</name>
</gene>
<accession>A0A2P8DFY5</accession>
<feature type="domain" description="Helix-turn-helix" evidence="2">
    <location>
        <begin position="8"/>
        <end position="55"/>
    </location>
</feature>
<dbReference type="InterPro" id="IPR009061">
    <property type="entry name" value="DNA-bd_dom_put_sf"/>
</dbReference>
<sequence>MSGLDTPLLSIDQAAEYLNVRPSWLRAKVAARQVPHRRLGKHVRFTAEDIAEILTAALHHPAPAQRSRPRPHRYRAD</sequence>
<proteinExistence type="predicted"/>